<name>A0A2V3TRT2_9HYPH</name>
<dbReference type="PANTHER" id="PTHR48207:SF3">
    <property type="entry name" value="SUCCINATE--HYDROXYMETHYLGLUTARATE COA-TRANSFERASE"/>
    <property type="match status" value="1"/>
</dbReference>
<dbReference type="InterPro" id="IPR044855">
    <property type="entry name" value="CoA-Trfase_III_dom3_sf"/>
</dbReference>
<proteinExistence type="predicted"/>
<sequence length="412" mass="44422">MLQATASAGTEDRTHSQGLPLSGITVIDLSHVYNGPYATFLMAMAGAEVIKVEPHHGEHLRSRGDMGGAALPFAMLNSNKKPVTLNLKSEKGRTLLKEMAARADILVENFAPGVMDRLGVGAAELQAINPRLIYGSSSGYGKTGPYRDYPAMDLVMQAMCGVINSTGYPDQPPVKSGAAMCDFSAGIHLYAAIMTALYERERTGKGRVVEVSMQDATYASLASNLGMFHARGDAAPARTGNRHGGLGISPYNVYAATDGYVVLNAPGDHHFRAILKVMGREDLKDDPRFLSRSSRVVHFADVDELLESWTRTMPKAEIARLMLAAAVPCAPVRELSEVILDENMHARGSLQWIDHPELGRVVLPHSPLVFEGTPRRPIEPSLPLGASNNTVFGAWLGHSEEELAALKDEGVI</sequence>
<dbReference type="RefSeq" id="WP_110378568.1">
    <property type="nucleotide sequence ID" value="NZ_JAHBRY010000002.1"/>
</dbReference>
<dbReference type="Gene3D" id="3.30.1540.10">
    <property type="entry name" value="formyl-coa transferase, domain 3"/>
    <property type="match status" value="1"/>
</dbReference>
<dbReference type="OrthoDB" id="9806585at2"/>
<evidence type="ECO:0000313" key="3">
    <source>
        <dbReference type="Proteomes" id="UP000248021"/>
    </source>
</evidence>
<reference evidence="2 3" key="1">
    <citation type="submission" date="2018-05" db="EMBL/GenBank/DDBJ databases">
        <title>Genomic Encyclopedia of Type Strains, Phase IV (KMG-IV): sequencing the most valuable type-strain genomes for metagenomic binning, comparative biology and taxonomic classification.</title>
        <authorList>
            <person name="Goeker M."/>
        </authorList>
    </citation>
    <scope>NUCLEOTIDE SEQUENCE [LARGE SCALE GENOMIC DNA]</scope>
    <source>
        <strain evidence="2 3">DSM 6462</strain>
    </source>
</reference>
<dbReference type="Proteomes" id="UP000248021">
    <property type="component" value="Unassembled WGS sequence"/>
</dbReference>
<dbReference type="InterPro" id="IPR050483">
    <property type="entry name" value="CoA-transferase_III_domain"/>
</dbReference>
<keyword evidence="1 2" id="KW-0808">Transferase</keyword>
<dbReference type="AlphaFoldDB" id="A0A2V3TRT2"/>
<dbReference type="Pfam" id="PF02515">
    <property type="entry name" value="CoA_transf_3"/>
    <property type="match status" value="1"/>
</dbReference>
<dbReference type="InterPro" id="IPR023606">
    <property type="entry name" value="CoA-Trfase_III_dom_1_sf"/>
</dbReference>
<dbReference type="EMBL" id="QJJK01000025">
    <property type="protein sequence ID" value="PXW50570.1"/>
    <property type="molecule type" value="Genomic_DNA"/>
</dbReference>
<dbReference type="PANTHER" id="PTHR48207">
    <property type="entry name" value="SUCCINATE--HYDROXYMETHYLGLUTARATE COA-TRANSFERASE"/>
    <property type="match status" value="1"/>
</dbReference>
<dbReference type="SUPFAM" id="SSF89796">
    <property type="entry name" value="CoA-transferase family III (CaiB/BaiF)"/>
    <property type="match status" value="1"/>
</dbReference>
<dbReference type="GO" id="GO:0008410">
    <property type="term" value="F:CoA-transferase activity"/>
    <property type="evidence" value="ECO:0007669"/>
    <property type="project" value="TreeGrafter"/>
</dbReference>
<gene>
    <name evidence="2" type="ORF">C7450_12515</name>
</gene>
<keyword evidence="3" id="KW-1185">Reference proteome</keyword>
<evidence type="ECO:0000256" key="1">
    <source>
        <dbReference type="ARBA" id="ARBA00022679"/>
    </source>
</evidence>
<accession>A0A2V3TRT2</accession>
<dbReference type="InterPro" id="IPR003673">
    <property type="entry name" value="CoA-Trfase_fam_III"/>
</dbReference>
<organism evidence="2 3">
    <name type="scientific">Chelatococcus asaccharovorans</name>
    <dbReference type="NCBI Taxonomy" id="28210"/>
    <lineage>
        <taxon>Bacteria</taxon>
        <taxon>Pseudomonadati</taxon>
        <taxon>Pseudomonadota</taxon>
        <taxon>Alphaproteobacteria</taxon>
        <taxon>Hyphomicrobiales</taxon>
        <taxon>Chelatococcaceae</taxon>
        <taxon>Chelatococcus</taxon>
    </lineage>
</organism>
<dbReference type="Gene3D" id="3.40.50.10540">
    <property type="entry name" value="Crotonobetainyl-coa:carnitine coa-transferase, domain 1"/>
    <property type="match status" value="1"/>
</dbReference>
<protein>
    <submittedName>
        <fullName evidence="2">Formyl-CoA transferase</fullName>
    </submittedName>
</protein>
<evidence type="ECO:0000313" key="2">
    <source>
        <dbReference type="EMBL" id="PXW50570.1"/>
    </source>
</evidence>
<comment type="caution">
    <text evidence="2">The sequence shown here is derived from an EMBL/GenBank/DDBJ whole genome shotgun (WGS) entry which is preliminary data.</text>
</comment>